<organism evidence="2 3">
    <name type="scientific">Methylomarinum roseum</name>
    <dbReference type="NCBI Taxonomy" id="3067653"/>
    <lineage>
        <taxon>Bacteria</taxon>
        <taxon>Pseudomonadati</taxon>
        <taxon>Pseudomonadota</taxon>
        <taxon>Gammaproteobacteria</taxon>
        <taxon>Methylococcales</taxon>
        <taxon>Methylococcaceae</taxon>
        <taxon>Methylomarinum</taxon>
    </lineage>
</organism>
<dbReference type="AlphaFoldDB" id="A0AAU7NTN5"/>
<dbReference type="Pfam" id="PF10677">
    <property type="entry name" value="DUF2490"/>
    <property type="match status" value="1"/>
</dbReference>
<evidence type="ECO:0000256" key="1">
    <source>
        <dbReference type="SAM" id="SignalP"/>
    </source>
</evidence>
<dbReference type="EMBL" id="CP157743">
    <property type="protein sequence ID" value="XBS20380.1"/>
    <property type="molecule type" value="Genomic_DNA"/>
</dbReference>
<dbReference type="KEGG" id="mech:Q9L42_018840"/>
<evidence type="ECO:0000313" key="3">
    <source>
        <dbReference type="Proteomes" id="UP001225378"/>
    </source>
</evidence>
<evidence type="ECO:0000313" key="2">
    <source>
        <dbReference type="EMBL" id="XBS20380.1"/>
    </source>
</evidence>
<protein>
    <submittedName>
        <fullName evidence="2">DUF2490 domain-containing protein</fullName>
    </submittedName>
</protein>
<keyword evidence="3" id="KW-1185">Reference proteome</keyword>
<name>A0AAU7NTN5_9GAMM</name>
<proteinExistence type="predicted"/>
<feature type="signal peptide" evidence="1">
    <location>
        <begin position="1"/>
        <end position="22"/>
    </location>
</feature>
<gene>
    <name evidence="2" type="ORF">Q9L42_018840</name>
</gene>
<feature type="chain" id="PRO_5043717081" evidence="1">
    <location>
        <begin position="23"/>
        <end position="233"/>
    </location>
</feature>
<dbReference type="InterPro" id="IPR019619">
    <property type="entry name" value="DUF2490"/>
</dbReference>
<reference evidence="2 3" key="1">
    <citation type="journal article" date="2024" name="Microbiology">
        <title>Methylomarinum rosea sp. nov., a novel halophilic methanotrophic bacterium from the hypersaline Lake Elton.</title>
        <authorList>
            <person name="Suleimanov R.Z."/>
            <person name="Oshkin I.Y."/>
            <person name="Danilova O.V."/>
            <person name="Suzina N.E."/>
            <person name="Dedysh S.N."/>
        </authorList>
    </citation>
    <scope>NUCLEOTIDE SEQUENCE [LARGE SCALE GENOMIC DNA]</scope>
    <source>
        <strain evidence="2 3">Ch1-1</strain>
    </source>
</reference>
<dbReference type="RefSeq" id="WP_305906849.1">
    <property type="nucleotide sequence ID" value="NZ_CP157743.1"/>
</dbReference>
<accession>A0AAU7NTN5</accession>
<keyword evidence="1" id="KW-0732">Signal</keyword>
<sequence length="233" mass="27338">MKRIQLLLTCLCLSLVNPPSRADELINDSGLWSQVEGHFKLETFHPKLHRFRLWTTGEARFFDDFGRFSQGVVRIVPGYQFSEEIALFFGYTWQPTVLRNGKTLDEHDINQAMKWATKTDWGTVSTRSMIEWRFVDNDSQMATRLRQKVRAGYRLHPHLSLIAWEELFVNVYSVDWGPESGIDQNRLFAGFGWQFDRSGHYTFEVGYMNQYISLPNRDDLMNHMALGSLQIRY</sequence>
<dbReference type="Proteomes" id="UP001225378">
    <property type="component" value="Chromosome"/>
</dbReference>